<comment type="caution">
    <text evidence="1">The sequence shown here is derived from an EMBL/GenBank/DDBJ whole genome shotgun (WGS) entry which is preliminary data.</text>
</comment>
<reference evidence="1" key="1">
    <citation type="journal article" date="2015" name="Nature">
        <title>Complex archaea that bridge the gap between prokaryotes and eukaryotes.</title>
        <authorList>
            <person name="Spang A."/>
            <person name="Saw J.H."/>
            <person name="Jorgensen S.L."/>
            <person name="Zaremba-Niedzwiedzka K."/>
            <person name="Martijn J."/>
            <person name="Lind A.E."/>
            <person name="van Eijk R."/>
            <person name="Schleper C."/>
            <person name="Guy L."/>
            <person name="Ettema T.J."/>
        </authorList>
    </citation>
    <scope>NUCLEOTIDE SEQUENCE</scope>
</reference>
<proteinExistence type="predicted"/>
<gene>
    <name evidence="1" type="ORF">LCGC14_3108540</name>
</gene>
<accession>A0A0F8W639</accession>
<sequence>TWDRIANAVSIGTGERIEVGRRNHS</sequence>
<evidence type="ECO:0000313" key="1">
    <source>
        <dbReference type="EMBL" id="KKK52083.1"/>
    </source>
</evidence>
<feature type="non-terminal residue" evidence="1">
    <location>
        <position position="1"/>
    </location>
</feature>
<name>A0A0F8W639_9ZZZZ</name>
<protein>
    <submittedName>
        <fullName evidence="1">Uncharacterized protein</fullName>
    </submittedName>
</protein>
<organism evidence="1">
    <name type="scientific">marine sediment metagenome</name>
    <dbReference type="NCBI Taxonomy" id="412755"/>
    <lineage>
        <taxon>unclassified sequences</taxon>
        <taxon>metagenomes</taxon>
        <taxon>ecological metagenomes</taxon>
    </lineage>
</organism>
<dbReference type="AlphaFoldDB" id="A0A0F8W639"/>
<dbReference type="EMBL" id="LAZR01067199">
    <property type="protein sequence ID" value="KKK52083.1"/>
    <property type="molecule type" value="Genomic_DNA"/>
</dbReference>